<proteinExistence type="predicted"/>
<sequence>MVKNKESRFIVDINLSNPAFFVSGGKEAETIHDWHHMLAQKNARSEWAYYPDKGHAWLFSDVDTHIQLLRYFFQNAAFPEKLKGF</sequence>
<dbReference type="AlphaFoldDB" id="A0A7H8UZE0"/>
<organism evidence="1 2">
    <name type="scientific">Streptococcus sanguinis</name>
    <dbReference type="NCBI Taxonomy" id="1305"/>
    <lineage>
        <taxon>Bacteria</taxon>
        <taxon>Bacillati</taxon>
        <taxon>Bacillota</taxon>
        <taxon>Bacilli</taxon>
        <taxon>Lactobacillales</taxon>
        <taxon>Streptococcaceae</taxon>
        <taxon>Streptococcus</taxon>
    </lineage>
</organism>
<name>A0A7H8UZE0_STRSA</name>
<reference evidence="1 2" key="1">
    <citation type="submission" date="2019-06" db="EMBL/GenBank/DDBJ databases">
        <title>The organization of the Streptococcus sanguinis genomes.</title>
        <authorList>
            <person name="Wang H.Y."/>
            <person name="Chen Y.Y.M."/>
            <person name="Wu C.H."/>
        </authorList>
    </citation>
    <scope>NUCLEOTIDE SEQUENCE [LARGE SCALE GENOMIC DNA]</scope>
    <source>
        <strain evidence="1 2">CGMH058</strain>
    </source>
</reference>
<gene>
    <name evidence="1" type="ORF">FDP16_03915</name>
</gene>
<evidence type="ECO:0000313" key="2">
    <source>
        <dbReference type="Proteomes" id="UP000509535"/>
    </source>
</evidence>
<dbReference type="EMBL" id="CP040798">
    <property type="protein sequence ID" value="QLB49752.1"/>
    <property type="molecule type" value="Genomic_DNA"/>
</dbReference>
<protein>
    <submittedName>
        <fullName evidence="1">Uncharacterized protein</fullName>
    </submittedName>
</protein>
<evidence type="ECO:0000313" key="1">
    <source>
        <dbReference type="EMBL" id="QLB49752.1"/>
    </source>
</evidence>
<accession>A0A7H8UZE0</accession>
<dbReference type="Proteomes" id="UP000509535">
    <property type="component" value="Chromosome"/>
</dbReference>